<dbReference type="SUPFAM" id="SSF50998">
    <property type="entry name" value="Quinoprotein alcohol dehydrogenase-like"/>
    <property type="match status" value="1"/>
</dbReference>
<dbReference type="eggNOG" id="COG1520">
    <property type="taxonomic scope" value="Bacteria"/>
</dbReference>
<dbReference type="InterPro" id="IPR015943">
    <property type="entry name" value="WD40/YVTN_repeat-like_dom_sf"/>
</dbReference>
<dbReference type="STRING" id="1216932.CM240_1878"/>
<dbReference type="PANTHER" id="PTHR34512">
    <property type="entry name" value="CELL SURFACE PROTEIN"/>
    <property type="match status" value="1"/>
</dbReference>
<reference evidence="3 4" key="1">
    <citation type="submission" date="2013-11" db="EMBL/GenBank/DDBJ databases">
        <title>Complete genome sequence of Clostridum sp. M2/40.</title>
        <authorList>
            <person name="Wibberg D."/>
            <person name="Puehler A."/>
            <person name="Schlueter A."/>
        </authorList>
    </citation>
    <scope>NUCLEOTIDE SEQUENCE [LARGE SCALE GENOMIC DNA]</scope>
    <source>
        <strain evidence="4">M2/40</strain>
    </source>
</reference>
<sequence length="738" mass="82294">MKLVKSLIASIVITVITSNVVLAGSDSLSLWTQFRGNILNPAITDSKTPTTSLEVKEKWSVEVGEGWKFSDPIIVGDYIYSTDSSKIKKYSRETGEEILSNTLTESISWSSRIAYGDGKIFVPTNNGRIQCVDADTLDMLWISPVIEDTSLQGIGTVVYYDGYVYCGVSSNSGDNGFYYALSVEDKNTKKSDEIKDYAWKYEPKEGKKGYYLTGGAVVGNNIIFAGEKGEVVAHSLKEDKVIDAIDIGDGIRSSIHYDKKSEKIYLSTKGGSICSIKVNEDGTFDKGSLISTVIGADSVSSPVVYNGRVYVCSGKNFLVLDGTSLNTIYQIWGISSKSSPILTTAYANKDNNNTVYLYVFNSSSPDSIYCIKDFEGNTKENYEKIISTSKPHSNNSSAAIDEYGSIYFKNDSGYLFCFKNENGEYIAEDIILAINNLPDINEITLDDKIIVKNILNRYNSLSDEEKKKVSNVDMLNNAITKIESLKNIKDEVANIIKDINNLPEVITIEEKNTINQLLDRYNALPEGYKSSVTNIDVLLDLSKKLDNEEKEKEVNDLISKIDSLPSDKDVVLDNKEEIYSLYNQFEKLTEEEKAKVTNIDKLMALKNRILEIREIVNGIRDDIWEKVDKNNITLDDKETVEDIVKRYDALNSKDRKYVDNFSKVEEAKGKIEELAAGIILTEDDITDNKDSNNSNKELSKTGGIGKELIAVIAIIILISGIVVLYLSSKKKNIEDKNR</sequence>
<dbReference type="AlphaFoldDB" id="W6RWH6"/>
<dbReference type="PATRIC" id="fig|1216932.3.peg.1877"/>
<accession>W6RWH6</accession>
<dbReference type="Gene3D" id="2.130.10.10">
    <property type="entry name" value="YVTN repeat-like/Quinoprotein amine dehydrogenase"/>
    <property type="match status" value="2"/>
</dbReference>
<dbReference type="Proteomes" id="UP000019426">
    <property type="component" value="Chromosome M2/40_rep1"/>
</dbReference>
<feature type="domain" description="Pyrrolo-quinoline quinone repeat" evidence="2">
    <location>
        <begin position="59"/>
        <end position="175"/>
    </location>
</feature>
<proteinExistence type="predicted"/>
<evidence type="ECO:0000313" key="3">
    <source>
        <dbReference type="EMBL" id="CDM69036.1"/>
    </source>
</evidence>
<dbReference type="eggNOG" id="COG2340">
    <property type="taxonomic scope" value="Bacteria"/>
</dbReference>
<keyword evidence="1" id="KW-0472">Membrane</keyword>
<keyword evidence="1" id="KW-1133">Transmembrane helix</keyword>
<protein>
    <submittedName>
        <fullName evidence="3">Putative membrane protein</fullName>
    </submittedName>
</protein>
<organism evidence="3 4">
    <name type="scientific">Clostridium bornimense</name>
    <dbReference type="NCBI Taxonomy" id="1216932"/>
    <lineage>
        <taxon>Bacteria</taxon>
        <taxon>Bacillati</taxon>
        <taxon>Bacillota</taxon>
        <taxon>Clostridia</taxon>
        <taxon>Eubacteriales</taxon>
        <taxon>Clostridiaceae</taxon>
        <taxon>Clostridium</taxon>
    </lineage>
</organism>
<dbReference type="KEGG" id="clt:CM240_1878"/>
<evidence type="ECO:0000256" key="1">
    <source>
        <dbReference type="SAM" id="Phobius"/>
    </source>
</evidence>
<dbReference type="HOGENOM" id="CLU_345379_0_0_9"/>
<evidence type="ECO:0000313" key="4">
    <source>
        <dbReference type="Proteomes" id="UP000019426"/>
    </source>
</evidence>
<keyword evidence="1" id="KW-0812">Transmembrane</keyword>
<evidence type="ECO:0000259" key="2">
    <source>
        <dbReference type="Pfam" id="PF13360"/>
    </source>
</evidence>
<dbReference type="EMBL" id="HG917868">
    <property type="protein sequence ID" value="CDM69036.1"/>
    <property type="molecule type" value="Genomic_DNA"/>
</dbReference>
<dbReference type="Pfam" id="PF13360">
    <property type="entry name" value="PQQ_2"/>
    <property type="match status" value="1"/>
</dbReference>
<dbReference type="PANTHER" id="PTHR34512:SF30">
    <property type="entry name" value="OUTER MEMBRANE PROTEIN ASSEMBLY FACTOR BAMB"/>
    <property type="match status" value="1"/>
</dbReference>
<gene>
    <name evidence="3" type="ORF">CM240_1878</name>
</gene>
<dbReference type="OrthoDB" id="1885452at2"/>
<keyword evidence="4" id="KW-1185">Reference proteome</keyword>
<feature type="transmembrane region" description="Helical" evidence="1">
    <location>
        <begin position="708"/>
        <end position="728"/>
    </location>
</feature>
<dbReference type="RefSeq" id="WP_044038639.1">
    <property type="nucleotide sequence ID" value="NZ_HG917868.1"/>
</dbReference>
<dbReference type="InterPro" id="IPR002372">
    <property type="entry name" value="PQQ_rpt_dom"/>
</dbReference>
<dbReference type="InterPro" id="IPR011047">
    <property type="entry name" value="Quinoprotein_ADH-like_sf"/>
</dbReference>
<name>W6RWH6_9CLOT</name>